<dbReference type="SUPFAM" id="SSF52833">
    <property type="entry name" value="Thioredoxin-like"/>
    <property type="match status" value="1"/>
</dbReference>
<dbReference type="PANTHER" id="PTHR46135">
    <property type="entry name" value="NME/NM23 FAMILY MEMBER 8"/>
    <property type="match status" value="1"/>
</dbReference>
<dbReference type="Gene3D" id="3.40.30.10">
    <property type="entry name" value="Glutaredoxin"/>
    <property type="match status" value="1"/>
</dbReference>
<evidence type="ECO:0000313" key="2">
    <source>
        <dbReference type="Proteomes" id="UP000318571"/>
    </source>
</evidence>
<gene>
    <name evidence="1" type="ORF">TCAL_12295</name>
</gene>
<proteinExistence type="predicted"/>
<name>A0A553NCU2_TIGCA</name>
<dbReference type="STRING" id="6832.A0A553NCU2"/>
<comment type="caution">
    <text evidence="1">The sequence shown here is derived from an EMBL/GenBank/DDBJ whole genome shotgun (WGS) entry which is preliminary data.</text>
</comment>
<keyword evidence="2" id="KW-1185">Reference proteome</keyword>
<reference evidence="1 2" key="1">
    <citation type="journal article" date="2018" name="Nat. Ecol. Evol.">
        <title>Genomic signatures of mitonuclear coevolution across populations of Tigriopus californicus.</title>
        <authorList>
            <person name="Barreto F.S."/>
            <person name="Watson E.T."/>
            <person name="Lima T.G."/>
            <person name="Willett C.S."/>
            <person name="Edmands S."/>
            <person name="Li W."/>
            <person name="Burton R.S."/>
        </authorList>
    </citation>
    <scope>NUCLEOTIDE SEQUENCE [LARGE SCALE GENOMIC DNA]</scope>
    <source>
        <strain evidence="1 2">San Diego</strain>
    </source>
</reference>
<dbReference type="AlphaFoldDB" id="A0A553NCU2"/>
<protein>
    <recommendedName>
        <fullName evidence="3">Thioredoxin domain-containing protein</fullName>
    </recommendedName>
</protein>
<dbReference type="InterPro" id="IPR051766">
    <property type="entry name" value="TXND_domain-containing"/>
</dbReference>
<dbReference type="Proteomes" id="UP000318571">
    <property type="component" value="Chromosome 10"/>
</dbReference>
<dbReference type="InterPro" id="IPR036249">
    <property type="entry name" value="Thioredoxin-like_sf"/>
</dbReference>
<evidence type="ECO:0000313" key="1">
    <source>
        <dbReference type="EMBL" id="TRY63235.1"/>
    </source>
</evidence>
<sequence length="461" mass="51874">MAKKKGEYSVLSEVNTEEDWKAMCEREGLTVVDVYSDWSGPCNAMTNFLKKMKLEVNNDLLSYAMAKADAIPQLAIFRGHCKPIWLFISSGEPTGVVHGANAPLLGRMIQREMDRLKQVMNGEAQPQVIALEDCVPKKSFTQSDNNASVQMDGQMFQCLKEIKTSRNSPTNDSNKNFALLLIEEYIKDMGSKTMEDITKFLEDKEMMIMRQKESTLSQEDVQMFASGSDIPAQQLSPLIGTNCKILLLRCKDESVNAHKRIQVMLGPKSGTKVEKKKGIPHSENLRHRYFDPEEFSIGFMCPDYSGFLQLMDKHFLESLKTAYDPNFPDGVLFVFEAELNEDVMATVRKEKIPMKVKVDFKIQNREVLKDILHEVHSKEDDSKADDSKANNAALEGVEKLKDLLEDTENIDPDRTFVGLLVDNSGSLDALLPFQPLAVSSHPGFLSHILPKSKNPKSPGKE</sequence>
<dbReference type="PANTHER" id="PTHR46135:SF3">
    <property type="entry name" value="NME_NM23 FAMILY MEMBER 8"/>
    <property type="match status" value="1"/>
</dbReference>
<organism evidence="1 2">
    <name type="scientific">Tigriopus californicus</name>
    <name type="common">Marine copepod</name>
    <dbReference type="NCBI Taxonomy" id="6832"/>
    <lineage>
        <taxon>Eukaryota</taxon>
        <taxon>Metazoa</taxon>
        <taxon>Ecdysozoa</taxon>
        <taxon>Arthropoda</taxon>
        <taxon>Crustacea</taxon>
        <taxon>Multicrustacea</taxon>
        <taxon>Hexanauplia</taxon>
        <taxon>Copepoda</taxon>
        <taxon>Harpacticoida</taxon>
        <taxon>Harpacticidae</taxon>
        <taxon>Tigriopus</taxon>
    </lineage>
</organism>
<accession>A0A553NCU2</accession>
<evidence type="ECO:0008006" key="3">
    <source>
        <dbReference type="Google" id="ProtNLM"/>
    </source>
</evidence>
<dbReference type="OrthoDB" id="10263751at2759"/>
<dbReference type="EMBL" id="VCGU01000458">
    <property type="protein sequence ID" value="TRY63235.1"/>
    <property type="molecule type" value="Genomic_DNA"/>
</dbReference>